<dbReference type="Proteomes" id="UP001148838">
    <property type="component" value="Unassembled WGS sequence"/>
</dbReference>
<gene>
    <name evidence="1" type="ORF">ANN_12680</name>
</gene>
<protein>
    <submittedName>
        <fullName evidence="1">Uncharacterized protein</fullName>
    </submittedName>
</protein>
<dbReference type="EMBL" id="JAJSOF020000009">
    <property type="protein sequence ID" value="KAJ4445994.1"/>
    <property type="molecule type" value="Genomic_DNA"/>
</dbReference>
<name>A0ABQ8THU2_PERAM</name>
<evidence type="ECO:0000313" key="1">
    <source>
        <dbReference type="EMBL" id="KAJ4445994.1"/>
    </source>
</evidence>
<sequence length="90" mass="9718">MAGLCEGDNESTGSLKANKVNIISDVERGLSQADAGRRHSLGKPAVSNSIQSTWQERIGHQPIGDKVAAIATDRVDWNKLMGFLKKIDVD</sequence>
<proteinExistence type="predicted"/>
<accession>A0ABQ8THU2</accession>
<evidence type="ECO:0000313" key="2">
    <source>
        <dbReference type="Proteomes" id="UP001148838"/>
    </source>
</evidence>
<organism evidence="1 2">
    <name type="scientific">Periplaneta americana</name>
    <name type="common">American cockroach</name>
    <name type="synonym">Blatta americana</name>
    <dbReference type="NCBI Taxonomy" id="6978"/>
    <lineage>
        <taxon>Eukaryota</taxon>
        <taxon>Metazoa</taxon>
        <taxon>Ecdysozoa</taxon>
        <taxon>Arthropoda</taxon>
        <taxon>Hexapoda</taxon>
        <taxon>Insecta</taxon>
        <taxon>Pterygota</taxon>
        <taxon>Neoptera</taxon>
        <taxon>Polyneoptera</taxon>
        <taxon>Dictyoptera</taxon>
        <taxon>Blattodea</taxon>
        <taxon>Blattoidea</taxon>
        <taxon>Blattidae</taxon>
        <taxon>Blattinae</taxon>
        <taxon>Periplaneta</taxon>
    </lineage>
</organism>
<comment type="caution">
    <text evidence="1">The sequence shown here is derived from an EMBL/GenBank/DDBJ whole genome shotgun (WGS) entry which is preliminary data.</text>
</comment>
<keyword evidence="2" id="KW-1185">Reference proteome</keyword>
<reference evidence="1 2" key="1">
    <citation type="journal article" date="2022" name="Allergy">
        <title>Genome assembly and annotation of Periplaneta americana reveal a comprehensive cockroach allergen profile.</title>
        <authorList>
            <person name="Wang L."/>
            <person name="Xiong Q."/>
            <person name="Saelim N."/>
            <person name="Wang L."/>
            <person name="Nong W."/>
            <person name="Wan A.T."/>
            <person name="Shi M."/>
            <person name="Liu X."/>
            <person name="Cao Q."/>
            <person name="Hui J.H.L."/>
            <person name="Sookrung N."/>
            <person name="Leung T.F."/>
            <person name="Tungtrongchitr A."/>
            <person name="Tsui S.K.W."/>
        </authorList>
    </citation>
    <scope>NUCLEOTIDE SEQUENCE [LARGE SCALE GENOMIC DNA]</scope>
    <source>
        <strain evidence="1">PWHHKU_190912</strain>
    </source>
</reference>